<dbReference type="HAMAP" id="MF_00724">
    <property type="entry name" value="FliE"/>
    <property type="match status" value="1"/>
</dbReference>
<keyword evidence="7" id="KW-1185">Reference proteome</keyword>
<keyword evidence="3 4" id="KW-0975">Bacterial flagellum</keyword>
<dbReference type="PANTHER" id="PTHR34653">
    <property type="match status" value="1"/>
</dbReference>
<comment type="caution">
    <text evidence="6">The sequence shown here is derived from an EMBL/GenBank/DDBJ whole genome shotgun (WGS) entry which is preliminary data.</text>
</comment>
<comment type="subcellular location">
    <subcellularLocation>
        <location evidence="1 4">Bacterial flagellum basal body</location>
    </subcellularLocation>
</comment>
<gene>
    <name evidence="4 6" type="primary">fliE</name>
    <name evidence="6" type="ORF">ACFQRG_06065</name>
</gene>
<evidence type="ECO:0000313" key="6">
    <source>
        <dbReference type="EMBL" id="MFC7392546.1"/>
    </source>
</evidence>
<protein>
    <recommendedName>
        <fullName evidence="4 5">Flagellar hook-basal body complex protein FliE</fullName>
    </recommendedName>
</protein>
<organism evidence="6 7">
    <name type="scientific">Scopulibacillus cellulosilyticus</name>
    <dbReference type="NCBI Taxonomy" id="2665665"/>
    <lineage>
        <taxon>Bacteria</taxon>
        <taxon>Bacillati</taxon>
        <taxon>Bacillota</taxon>
        <taxon>Bacilli</taxon>
        <taxon>Bacillales</taxon>
        <taxon>Sporolactobacillaceae</taxon>
        <taxon>Scopulibacillus</taxon>
    </lineage>
</organism>
<proteinExistence type="inferred from homology"/>
<reference evidence="7" key="1">
    <citation type="journal article" date="2019" name="Int. J. Syst. Evol. Microbiol.">
        <title>The Global Catalogue of Microorganisms (GCM) 10K type strain sequencing project: providing services to taxonomists for standard genome sequencing and annotation.</title>
        <authorList>
            <consortium name="The Broad Institute Genomics Platform"/>
            <consortium name="The Broad Institute Genome Sequencing Center for Infectious Disease"/>
            <person name="Wu L."/>
            <person name="Ma J."/>
        </authorList>
    </citation>
    <scope>NUCLEOTIDE SEQUENCE [LARGE SCALE GENOMIC DNA]</scope>
    <source>
        <strain evidence="7">CGMCC 1.16305</strain>
    </source>
</reference>
<keyword evidence="6" id="KW-0969">Cilium</keyword>
<dbReference type="PANTHER" id="PTHR34653:SF1">
    <property type="entry name" value="FLAGELLAR HOOK-BASAL BODY COMPLEX PROTEIN FLIE"/>
    <property type="match status" value="1"/>
</dbReference>
<dbReference type="PRINTS" id="PR01006">
    <property type="entry name" value="FLGHOOKFLIE"/>
</dbReference>
<dbReference type="Proteomes" id="UP001596505">
    <property type="component" value="Unassembled WGS sequence"/>
</dbReference>
<keyword evidence="6" id="KW-0282">Flagellum</keyword>
<evidence type="ECO:0000256" key="2">
    <source>
        <dbReference type="ARBA" id="ARBA00009272"/>
    </source>
</evidence>
<dbReference type="RefSeq" id="WP_380964749.1">
    <property type="nucleotide sequence ID" value="NZ_JBHTCO010000004.1"/>
</dbReference>
<sequence>MNVVPVNNVNIHPSAGGQPLTSKTKTSFSKVLNNALDKVNQSLTKSDQSMTEIASGNVQNLHNAMIDIQKSNILLQATVEVRNKVIDAYQEMMRMQI</sequence>
<dbReference type="NCBIfam" id="TIGR00205">
    <property type="entry name" value="fliE"/>
    <property type="match status" value="1"/>
</dbReference>
<evidence type="ECO:0000256" key="3">
    <source>
        <dbReference type="ARBA" id="ARBA00023143"/>
    </source>
</evidence>
<accession>A0ABW2PT01</accession>
<dbReference type="EMBL" id="JBHTCO010000004">
    <property type="protein sequence ID" value="MFC7392546.1"/>
    <property type="molecule type" value="Genomic_DNA"/>
</dbReference>
<evidence type="ECO:0000256" key="5">
    <source>
        <dbReference type="NCBIfam" id="TIGR00205"/>
    </source>
</evidence>
<name>A0ABW2PT01_9BACL</name>
<dbReference type="Pfam" id="PF02049">
    <property type="entry name" value="FliE"/>
    <property type="match status" value="1"/>
</dbReference>
<evidence type="ECO:0000256" key="4">
    <source>
        <dbReference type="HAMAP-Rule" id="MF_00724"/>
    </source>
</evidence>
<dbReference type="InterPro" id="IPR001624">
    <property type="entry name" value="FliE"/>
</dbReference>
<comment type="similarity">
    <text evidence="2 4">Belongs to the FliE family.</text>
</comment>
<evidence type="ECO:0000256" key="1">
    <source>
        <dbReference type="ARBA" id="ARBA00004117"/>
    </source>
</evidence>
<evidence type="ECO:0000313" key="7">
    <source>
        <dbReference type="Proteomes" id="UP001596505"/>
    </source>
</evidence>
<keyword evidence="6" id="KW-0966">Cell projection</keyword>